<feature type="compositionally biased region" description="Polar residues" evidence="7">
    <location>
        <begin position="2672"/>
        <end position="2694"/>
    </location>
</feature>
<feature type="region of interest" description="Disordered" evidence="7">
    <location>
        <begin position="2943"/>
        <end position="3007"/>
    </location>
</feature>
<dbReference type="Pfam" id="PF11547">
    <property type="entry name" value="E3_UbLigase_EDD"/>
    <property type="match status" value="1"/>
</dbReference>
<keyword evidence="2" id="KW-0863">Zinc-finger</keyword>
<keyword evidence="4" id="KW-0862">Zinc</keyword>
<feature type="compositionally biased region" description="Low complexity" evidence="7">
    <location>
        <begin position="1728"/>
        <end position="1741"/>
    </location>
</feature>
<dbReference type="Pfam" id="PF00658">
    <property type="entry name" value="MLLE"/>
    <property type="match status" value="1"/>
</dbReference>
<feature type="compositionally biased region" description="Acidic residues" evidence="7">
    <location>
        <begin position="1765"/>
        <end position="1790"/>
    </location>
</feature>
<feature type="compositionally biased region" description="Polar residues" evidence="7">
    <location>
        <begin position="2404"/>
        <end position="2418"/>
    </location>
</feature>
<feature type="region of interest" description="Disordered" evidence="7">
    <location>
        <begin position="630"/>
        <end position="691"/>
    </location>
</feature>
<dbReference type="InterPro" id="IPR024725">
    <property type="entry name" value="UBR5_UBA"/>
</dbReference>
<feature type="region of interest" description="Disordered" evidence="7">
    <location>
        <begin position="2389"/>
        <end position="2434"/>
    </location>
</feature>
<dbReference type="SMART" id="SM00517">
    <property type="entry name" value="PolyA"/>
    <property type="match status" value="1"/>
</dbReference>
<keyword evidence="3 5" id="KW-0833">Ubl conjugation pathway</keyword>
<accession>A0AAE1D057</accession>
<dbReference type="PROSITE" id="PS51157">
    <property type="entry name" value="ZF_UBR"/>
    <property type="match status" value="1"/>
</dbReference>
<dbReference type="GO" id="GO:0034450">
    <property type="term" value="F:ubiquitin-ubiquitin ligase activity"/>
    <property type="evidence" value="ECO:0007669"/>
    <property type="project" value="TreeGrafter"/>
</dbReference>
<dbReference type="Gene3D" id="1.10.1900.10">
    <property type="entry name" value="c-terminal domain of poly(a) binding protein"/>
    <property type="match status" value="1"/>
</dbReference>
<gene>
    <name evidence="11" type="ORF">RRG08_005863</name>
</gene>
<feature type="region of interest" description="Disordered" evidence="7">
    <location>
        <begin position="1211"/>
        <end position="1234"/>
    </location>
</feature>
<feature type="compositionally biased region" description="Basic and acidic residues" evidence="7">
    <location>
        <begin position="2943"/>
        <end position="2961"/>
    </location>
</feature>
<evidence type="ECO:0000256" key="2">
    <source>
        <dbReference type="ARBA" id="ARBA00022771"/>
    </source>
</evidence>
<dbReference type="SUPFAM" id="SSF56204">
    <property type="entry name" value="Hect, E3 ligase catalytic domain"/>
    <property type="match status" value="1"/>
</dbReference>
<feature type="compositionally biased region" description="Polar residues" evidence="7">
    <location>
        <begin position="1819"/>
        <end position="1830"/>
    </location>
</feature>
<feature type="zinc finger region" description="UBR-type" evidence="6">
    <location>
        <begin position="1267"/>
        <end position="1335"/>
    </location>
</feature>
<reference evidence="11" key="1">
    <citation type="journal article" date="2023" name="G3 (Bethesda)">
        <title>A reference genome for the long-term kleptoplast-retaining sea slug Elysia crispata morphotype clarki.</title>
        <authorList>
            <person name="Eastman K.E."/>
            <person name="Pendleton A.L."/>
            <person name="Shaikh M.A."/>
            <person name="Suttiyut T."/>
            <person name="Ogas R."/>
            <person name="Tomko P."/>
            <person name="Gavelis G."/>
            <person name="Widhalm J.R."/>
            <person name="Wisecaver J.H."/>
        </authorList>
    </citation>
    <scope>NUCLEOTIDE SEQUENCE</scope>
    <source>
        <strain evidence="11">ECLA1</strain>
    </source>
</reference>
<feature type="region of interest" description="Disordered" evidence="7">
    <location>
        <begin position="1038"/>
        <end position="1135"/>
    </location>
</feature>
<feature type="compositionally biased region" description="Basic residues" evidence="7">
    <location>
        <begin position="205"/>
        <end position="214"/>
    </location>
</feature>
<feature type="region of interest" description="Disordered" evidence="7">
    <location>
        <begin position="159"/>
        <end position="218"/>
    </location>
</feature>
<dbReference type="PANTHER" id="PTHR46276">
    <property type="entry name" value="E3 UBIQUITIN-PROTEIN LIGASE UBR5"/>
    <property type="match status" value="1"/>
</dbReference>
<dbReference type="CDD" id="cd14423">
    <property type="entry name" value="CUE_UBR5"/>
    <property type="match status" value="1"/>
</dbReference>
<evidence type="ECO:0000259" key="9">
    <source>
        <dbReference type="PROSITE" id="PS51157"/>
    </source>
</evidence>
<feature type="compositionally biased region" description="Low complexity" evidence="7">
    <location>
        <begin position="2628"/>
        <end position="2664"/>
    </location>
</feature>
<feature type="compositionally biased region" description="Gly residues" evidence="7">
    <location>
        <begin position="1842"/>
        <end position="1857"/>
    </location>
</feature>
<dbReference type="SUPFAM" id="SSF63570">
    <property type="entry name" value="PABC (PABP) domain"/>
    <property type="match status" value="1"/>
</dbReference>
<dbReference type="SMART" id="SM00396">
    <property type="entry name" value="ZnF_UBR1"/>
    <property type="match status" value="1"/>
</dbReference>
<dbReference type="Gene3D" id="3.30.2160.10">
    <property type="entry name" value="Hect, E3 ligase catalytic domain"/>
    <property type="match status" value="1"/>
</dbReference>
<evidence type="ECO:0000256" key="5">
    <source>
        <dbReference type="PROSITE-ProRule" id="PRU00104"/>
    </source>
</evidence>
<dbReference type="InterPro" id="IPR047503">
    <property type="entry name" value="UBR-box_UBR5"/>
</dbReference>
<feature type="region of interest" description="Disordered" evidence="7">
    <location>
        <begin position="2453"/>
        <end position="2481"/>
    </location>
</feature>
<feature type="compositionally biased region" description="Basic and acidic residues" evidence="7">
    <location>
        <begin position="2015"/>
        <end position="2025"/>
    </location>
</feature>
<feature type="compositionally biased region" description="Low complexity" evidence="7">
    <location>
        <begin position="1214"/>
        <end position="1234"/>
    </location>
</feature>
<dbReference type="GO" id="GO:0003723">
    <property type="term" value="F:RNA binding"/>
    <property type="evidence" value="ECO:0007669"/>
    <property type="project" value="InterPro"/>
</dbReference>
<dbReference type="SMART" id="SM00119">
    <property type="entry name" value="HECTc"/>
    <property type="match status" value="1"/>
</dbReference>
<evidence type="ECO:0000256" key="6">
    <source>
        <dbReference type="PROSITE-ProRule" id="PRU00508"/>
    </source>
</evidence>
<feature type="compositionally biased region" description="Low complexity" evidence="7">
    <location>
        <begin position="1038"/>
        <end position="1047"/>
    </location>
</feature>
<protein>
    <recommendedName>
        <fullName evidence="13">E3 ubiquitin-protein ligase UBR5</fullName>
    </recommendedName>
</protein>
<feature type="compositionally biased region" description="Polar residues" evidence="7">
    <location>
        <begin position="2740"/>
        <end position="2762"/>
    </location>
</feature>
<feature type="compositionally biased region" description="Basic and acidic residues" evidence="7">
    <location>
        <begin position="635"/>
        <end position="652"/>
    </location>
</feature>
<feature type="active site" description="Glycyl thioester intermediate" evidence="5">
    <location>
        <position position="3398"/>
    </location>
</feature>
<sequence length="3429" mass="368771">MPEEGWKQKYPLQCSDLNSAKNDRLRGENKNEMTSLHFAVQPLPGNDDQLIDRLRDVSERFSRHGFSAPPALATLRNITITQCAVGPTHIALLREDGRVCRVPYHIAADKIDLSKADTKPKPSKLEKLERSSTARSGAVVMESPIVLVSDALGTAGVQSTTTGRWSAVSSNPTTLTRGGSAAGGGAGGSASGGGGSQPAGFTRQRTVHVSRGGRRSGVIVGGRPLVPASVVPEDLISQCQVVLQGKSRNLIIRELQRTNLDVNMAVNNLLSRDDEGEGDDDDSQDSNVPDDLISLLDSGVHEHPSVIIDADAMFNEDVFGYSSLRNRGSGNRTRIGDRERELDRDRDSIFRIRDHRRRLETTFREETLKSLEREKADASGADGSKKANSPAPNPLSFGEELQYWIDKDGEPPLFTHIEAMYSDLVAIGKDGRLYCWRWADSEPYRNPENPSMRHPKALFLNLNQEKIVLLAACGVRASLLTESGKIASWLDESLNAVSGKLEQPATQFAEFSSDSVASLHVCSLYTCARLESGALYWWGVMPFAQRKKLVERSNKKKRAKETSSSGTGGGGSSSSSSSEIVAGATVCLRSAPLYNAGSIAFTEVNGVPKVGQLLESAWALSDTCRFRIRPPGSDLKAEPVKPEPTKSSEIKTDMPPPSPASSVCSDHSSASISTSSLKRKKGPVTPVKDDEREERWPLRQVVFVEDVKSVQLGKVLKVDGACAAVRFHRETENAGSSKDDIPSLLQDCRLLRKDELLVVKTTGAPRYPDCFLKVPRKVAIAEHGQTETVTVDVDGIHIVSRSGPRLYYSFHNLSTGKLDMNCLFPTSADAFLGTRSNQVSLLTCGTPPPNSSLILRDGNGAIYPMAKDCNENIRDPIWLDLPPVTSVGIKVQRVPSLAMAGKDSALVIALTVKHQDLIPHILRSDIVKVNGLISALEEEAKDNAAGGISSQPRLQEVLKEHCDGNRNILHMCVAACIPQSNKECDNEPQTGTNTNFSYTLDAVTSAVDAIVSMQSSRSSDSAGSRSMSMRDLIRRASSAAAHRVVSSLESRDLDREESGIAGPTLNWPPDPPPSYDSIPFSEWSSRQSSAASGAASASSSGAGGSSGSTVGVGSSSGGGPSGLGREMSNVSMPPVKMEDKVRRNRALTILNLILDTPVLQPYLRQLLTSKNAEGCTPFMQAVCGRAYMAALSILEAAIKIWDMSQSQAGSGDPSASATAASMSARSAPSSTTSGASAAAGQQILMSMLYPPGSSLDNSPLHVLCANDTCSFTWTGADHINQDIFECKTCGLTGSLCCCTECARVCHKGHDCKLKKTSPTAYCDCWEKCKCKALVAGAQAVRTKLLDLLLLYTDLVSRPNSRGETILLFLVQTVGRQLVEQRQFRPSRGGGGRGVPGGGRKMQLVDIDVEMPEHDLEPPRFCRHALERILDDWSAVKAMLTCGLKQPATGGPDVVYEEQIYLESQSGTARLDKFTHCLLVRCSYEMLDTLLTTLIREMQNEEIPGRKEEARQVARRFVRSVARVFVVLNIGMLPASSKKRSLHATPCQPLIKCKRVFQALITLAVEELCQMADALLVPVRMGVARPTAPFALVSINSDAVQGSEELFVMDPLPPRPSSADTSGPGLPHMPHSHHSPRHRPQASSSTRPPADDERMPVDIEEVEVVESMQVDDDHSDREDREDRDDRQSEHSDRDLDQDPEQPPPDPEDGPAESDMSLVMLTEESDSDSESSSHSNQDNVSVQRSAVTMATAGSDAGLGSLAHFSEDSGDSSNAEEEEEEEEEEDYESEAGESEGRDTDEFIYLDEQLERPPTSGGPGAQGQRTLQAPQTMQWAIRQREPLPGSGSGVGAGSASGGVGGAARPPPTATTTATTSIAGGSSLLYMDPSTLRRNMSVAAASAAPTVTNQDSPVTMATTASQLARAFGIMVRQVTDLLNQLPYYQALTQSLQRNLEVTPQEEHNLQVYLEQHLWPSWQWLVAVLDSTEAQLRFGTALSNSSDPSCPQHPLHASYSRAHRERVPPPPREEARSLQVLDHNRRRLRFGTLAPNTDGNSARRDFLSYALSLMRSHHGEHSDSLPVIDITALKHAAYVFDALIYYMRTTPDSDVEALRDGVSVASSSWQDTGEDDHDDDLPTRDGTSSNVNASSGNNNTLGEGGESMDGDSESGGPGGVAGGDGKLGRRHPFFQRSDSTIFMGCPPPDPFRTPLVEALPLADQPHLLQPNARREDYFGMAKPTLVLPKPSADEGSVSATASLSAAGHQLPLSLSLSVRGNEQDERSQLAQSLRNATFQPIVPAPVTGTAIAASTNIRSTVSSSVSAPPAPAAVAAGVTAVSLSSSSSTSGAGAVDLRSSDMFPQSVAVNLSLSAQQVVTSAPPSTLCSVSLLNIPLPAEPGPSHLQQQQQQQSHINPPMSYQESSGAAPQLPPNPYSGSQLSILPSSTPSFAVTFALPHRSSSSSQLGLSTPHAHAHAQSHSHPTPSQLARDRLSAFSEIVLAAPSVAHRDDQNLALTANATSSGGINSGLEPSASLSLPTSSSSGAPDPPLSTYQLHSLLAATSHAESNTSTTQTSVIVHTASAPSASSQAQVLPPGVAMSGRQVVMEGAEESQPPIRPKIHNAFLTWSQNQAANSSSSSSSSSQARSSSSSQSGTTSSSQEMSSLPSSSSTVDPASLSKDMSVSSTLTEGESQQPAGSLTMPSPAPAHAANLPAGTSTETGSSSMESAPIDLVGANENVSNTVDIETSDQTSHNTPSSSRGAPHSSATMGASAPLRHQSTIGQMVSHDILLGRWRLSLDLFGRVFCDDVGAEPGSVVSELGGFPVKEGRFRREMEKLRNSQQRDLTLEVERDRNQLLPQTFKQLNTYFNRRTNTSGPPLCVQRVKVTFKDEPGEGSGVARSFYTAVANAAVSQEKLPPLDSILVGGKGLQHSKSLDLINRLCSRELMRERQRSNIRQRSRDREMRRTLSYDAPPFYMPTDAPGGSGGSGGSSSASGGTGGGGSAGPDTGGEGAGEERISQYRRQLGERLYPKVRALRPALAAKITGMLLELSPSQLVLLLASEESLRPRVEEAVEIITSHNREMSSDSFLDLDIFNLSSDKSKTPLTSSTGAAAGGSGSRGGEGLACDLLMEEETEDNSPLFWQPGKRGFYTPRIGKASPERLNAFRNVGRIIGLCLLQNEICPLFLNRHVLKCILDRRIGWHDLAFMDPVMYESLRSLVEDAETKDANLIFTALDLTFCVELCAEEGGEQVELYPDGAQIEVTAQNVHNYVRKYAEQRMLVVAQKALWNLRLGVFDVIPSNSLDGLTAEDLRLLLNGVGDINVQTLISYTSFNDESGENNERVQRFKRWFWAVVEKMNNFERQDLVYFWTSSPVLPASEEGFQPMPTITIRPADDDHLPTANTCISRLYIPLYSTKAILRTKLLMAITTKAFGFV</sequence>
<feature type="region of interest" description="Disordered" evidence="7">
    <location>
        <begin position="1607"/>
        <end position="1871"/>
    </location>
</feature>
<feature type="compositionally biased region" description="Gly residues" evidence="7">
    <location>
        <begin position="180"/>
        <end position="197"/>
    </location>
</feature>
<dbReference type="Pfam" id="PF00632">
    <property type="entry name" value="HECT"/>
    <property type="match status" value="1"/>
</dbReference>
<feature type="compositionally biased region" description="Gly residues" evidence="7">
    <location>
        <begin position="2976"/>
        <end position="3005"/>
    </location>
</feature>
<feature type="region of interest" description="Disordered" evidence="7">
    <location>
        <begin position="2115"/>
        <end position="2182"/>
    </location>
</feature>
<dbReference type="GO" id="GO:0005634">
    <property type="term" value="C:nucleus"/>
    <property type="evidence" value="ECO:0007669"/>
    <property type="project" value="TreeGrafter"/>
</dbReference>
<dbReference type="GO" id="GO:0090263">
    <property type="term" value="P:positive regulation of canonical Wnt signaling pathway"/>
    <property type="evidence" value="ECO:0007669"/>
    <property type="project" value="TreeGrafter"/>
</dbReference>
<dbReference type="InterPro" id="IPR009091">
    <property type="entry name" value="RCC1/BLIP-II"/>
</dbReference>
<feature type="compositionally biased region" description="Basic and acidic residues" evidence="7">
    <location>
        <begin position="1670"/>
        <end position="1695"/>
    </location>
</feature>
<dbReference type="PANTHER" id="PTHR46276:SF1">
    <property type="entry name" value="E3 UBIQUITIN-PROTEIN LIGASE UBR5"/>
    <property type="match status" value="1"/>
</dbReference>
<organism evidence="11 12">
    <name type="scientific">Elysia crispata</name>
    <name type="common">lettuce slug</name>
    <dbReference type="NCBI Taxonomy" id="231223"/>
    <lineage>
        <taxon>Eukaryota</taxon>
        <taxon>Metazoa</taxon>
        <taxon>Spiralia</taxon>
        <taxon>Lophotrochozoa</taxon>
        <taxon>Mollusca</taxon>
        <taxon>Gastropoda</taxon>
        <taxon>Heterobranchia</taxon>
        <taxon>Euthyneura</taxon>
        <taxon>Panpulmonata</taxon>
        <taxon>Sacoglossa</taxon>
        <taxon>Placobranchoidea</taxon>
        <taxon>Plakobranchidae</taxon>
        <taxon>Elysia</taxon>
    </lineage>
</organism>
<dbReference type="InterPro" id="IPR002004">
    <property type="entry name" value="PABP_HYD_C"/>
</dbReference>
<feature type="compositionally biased region" description="Low complexity" evidence="7">
    <location>
        <begin position="2453"/>
        <end position="2464"/>
    </location>
</feature>
<dbReference type="InterPro" id="IPR036053">
    <property type="entry name" value="PABP-dom"/>
</dbReference>
<feature type="domain" description="HECT" evidence="8">
    <location>
        <begin position="3146"/>
        <end position="3429"/>
    </location>
</feature>
<feature type="compositionally biased region" description="Polar residues" evidence="7">
    <location>
        <begin position="159"/>
        <end position="177"/>
    </location>
</feature>
<feature type="domain" description="UBR-type" evidence="9">
    <location>
        <begin position="1267"/>
        <end position="1335"/>
    </location>
</feature>
<name>A0AAE1D057_9GAST</name>
<feature type="compositionally biased region" description="Low complexity" evidence="7">
    <location>
        <begin position="1075"/>
        <end position="1100"/>
    </location>
</feature>
<feature type="compositionally biased region" description="Low complexity" evidence="7">
    <location>
        <begin position="2138"/>
        <end position="2149"/>
    </location>
</feature>
<evidence type="ECO:0000256" key="1">
    <source>
        <dbReference type="ARBA" id="ARBA00022723"/>
    </source>
</evidence>
<evidence type="ECO:0000259" key="10">
    <source>
        <dbReference type="PROSITE" id="PS51309"/>
    </source>
</evidence>
<evidence type="ECO:0000259" key="8">
    <source>
        <dbReference type="PROSITE" id="PS50237"/>
    </source>
</evidence>
<dbReference type="GO" id="GO:0005737">
    <property type="term" value="C:cytoplasm"/>
    <property type="evidence" value="ECO:0007669"/>
    <property type="project" value="TreeGrafter"/>
</dbReference>
<feature type="region of interest" description="Disordered" evidence="7">
    <location>
        <begin position="2514"/>
        <end position="2544"/>
    </location>
</feature>
<feature type="region of interest" description="Disordered" evidence="7">
    <location>
        <begin position="551"/>
        <end position="577"/>
    </location>
</feature>
<dbReference type="CDD" id="cd19675">
    <property type="entry name" value="UBR-box_UBR5"/>
    <property type="match status" value="1"/>
</dbReference>
<feature type="region of interest" description="Disordered" evidence="7">
    <location>
        <begin position="1993"/>
        <end position="2025"/>
    </location>
</feature>
<feature type="compositionally biased region" description="Low complexity" evidence="7">
    <location>
        <begin position="660"/>
        <end position="676"/>
    </location>
</feature>
<feature type="compositionally biased region" description="Gly residues" evidence="7">
    <location>
        <begin position="2163"/>
        <end position="2175"/>
    </location>
</feature>
<dbReference type="SUPFAM" id="SSF50985">
    <property type="entry name" value="RCC1/BLIP-II"/>
    <property type="match status" value="1"/>
</dbReference>
<dbReference type="EMBL" id="JAWDGP010006101">
    <property type="protein sequence ID" value="KAK3747227.1"/>
    <property type="molecule type" value="Genomic_DNA"/>
</dbReference>
<feature type="region of interest" description="Disordered" evidence="7">
    <location>
        <begin position="2740"/>
        <end position="2766"/>
    </location>
</feature>
<dbReference type="FunFam" id="3.30.2410.10:FF:000008">
    <property type="entry name" value="Putative E3 ubiquitin-protein ligase UBR5"/>
    <property type="match status" value="1"/>
</dbReference>
<feature type="domain" description="PABC" evidence="10">
    <location>
        <begin position="2998"/>
        <end position="3075"/>
    </location>
</feature>
<dbReference type="PROSITE" id="PS50237">
    <property type="entry name" value="HECT"/>
    <property type="match status" value="1"/>
</dbReference>
<feature type="compositionally biased region" description="Acidic residues" evidence="7">
    <location>
        <begin position="274"/>
        <end position="284"/>
    </location>
</feature>
<dbReference type="GO" id="GO:0000209">
    <property type="term" value="P:protein polyubiquitination"/>
    <property type="evidence" value="ECO:0007669"/>
    <property type="project" value="TreeGrafter"/>
</dbReference>
<feature type="region of interest" description="Disordered" evidence="7">
    <location>
        <begin position="2624"/>
        <end position="2719"/>
    </location>
</feature>
<comment type="caution">
    <text evidence="11">The sequence shown here is derived from an EMBL/GenBank/DDBJ whole genome shotgun (WGS) entry which is preliminary data.</text>
</comment>
<feature type="region of interest" description="Disordered" evidence="7">
    <location>
        <begin position="271"/>
        <end position="292"/>
    </location>
</feature>
<dbReference type="InterPro" id="IPR003126">
    <property type="entry name" value="Znf_UBR"/>
</dbReference>
<dbReference type="GO" id="GO:0008270">
    <property type="term" value="F:zinc ion binding"/>
    <property type="evidence" value="ECO:0007669"/>
    <property type="project" value="UniProtKB-KW"/>
</dbReference>
<keyword evidence="1" id="KW-0479">Metal-binding</keyword>
<keyword evidence="12" id="KW-1185">Reference proteome</keyword>
<feature type="region of interest" description="Disordered" evidence="7">
    <location>
        <begin position="371"/>
        <end position="394"/>
    </location>
</feature>
<dbReference type="FunFam" id="1.10.8.10:FF:000009">
    <property type="entry name" value="Putative E3 ubiquitin-protein ligase UBR5"/>
    <property type="match status" value="1"/>
</dbReference>
<evidence type="ECO:0000313" key="11">
    <source>
        <dbReference type="EMBL" id="KAK3747227.1"/>
    </source>
</evidence>
<evidence type="ECO:0000256" key="7">
    <source>
        <dbReference type="SAM" id="MobiDB-lite"/>
    </source>
</evidence>
<dbReference type="InterPro" id="IPR035983">
    <property type="entry name" value="Hect_E3_ubiquitin_ligase"/>
</dbReference>
<feature type="compositionally biased region" description="Low complexity" evidence="7">
    <location>
        <begin position="2708"/>
        <end position="2719"/>
    </location>
</feature>
<feature type="compositionally biased region" description="Basic residues" evidence="7">
    <location>
        <begin position="1629"/>
        <end position="1639"/>
    </location>
</feature>
<dbReference type="Gene3D" id="2.130.10.30">
    <property type="entry name" value="Regulator of chromosome condensation 1/beta-lactamase-inhibitor protein II"/>
    <property type="match status" value="1"/>
</dbReference>
<feature type="compositionally biased region" description="Acidic residues" evidence="7">
    <location>
        <begin position="1696"/>
        <end position="1710"/>
    </location>
</feature>
<dbReference type="Gene3D" id="3.90.1750.10">
    <property type="entry name" value="Hect, E3 ligase catalytic domains"/>
    <property type="match status" value="1"/>
</dbReference>
<evidence type="ECO:0000256" key="4">
    <source>
        <dbReference type="ARBA" id="ARBA00022833"/>
    </source>
</evidence>
<dbReference type="Gene3D" id="3.30.2410.10">
    <property type="entry name" value="Hect, E3 ligase catalytic domain"/>
    <property type="match status" value="1"/>
</dbReference>
<evidence type="ECO:0008006" key="13">
    <source>
        <dbReference type="Google" id="ProtNLM"/>
    </source>
</evidence>
<dbReference type="Gene3D" id="1.10.8.10">
    <property type="entry name" value="DNA helicase RuvA subunit, C-terminal domain"/>
    <property type="match status" value="1"/>
</dbReference>
<dbReference type="GO" id="GO:0043130">
    <property type="term" value="F:ubiquitin binding"/>
    <property type="evidence" value="ECO:0007669"/>
    <property type="project" value="InterPro"/>
</dbReference>
<dbReference type="Proteomes" id="UP001283361">
    <property type="component" value="Unassembled WGS sequence"/>
</dbReference>
<dbReference type="InterPro" id="IPR000569">
    <property type="entry name" value="HECT_dom"/>
</dbReference>
<evidence type="ECO:0000256" key="3">
    <source>
        <dbReference type="ARBA" id="ARBA00022786"/>
    </source>
</evidence>
<feature type="compositionally biased region" description="Basic and acidic residues" evidence="7">
    <location>
        <begin position="1049"/>
        <end position="1058"/>
    </location>
</feature>
<dbReference type="PROSITE" id="PS51309">
    <property type="entry name" value="PABC"/>
    <property type="match status" value="1"/>
</dbReference>
<proteinExistence type="predicted"/>
<feature type="compositionally biased region" description="Low complexity" evidence="7">
    <location>
        <begin position="2524"/>
        <end position="2536"/>
    </location>
</feature>
<evidence type="ECO:0000313" key="12">
    <source>
        <dbReference type="Proteomes" id="UP001283361"/>
    </source>
</evidence>